<dbReference type="Proteomes" id="UP001165120">
    <property type="component" value="Unassembled WGS sequence"/>
</dbReference>
<evidence type="ECO:0000256" key="7">
    <source>
        <dbReference type="ARBA" id="ARBA00022843"/>
    </source>
</evidence>
<evidence type="ECO:0000256" key="2">
    <source>
        <dbReference type="ARBA" id="ARBA00004529"/>
    </source>
</evidence>
<keyword evidence="4" id="KW-0963">Cytoplasm</keyword>
<evidence type="ECO:0000256" key="6">
    <source>
        <dbReference type="ARBA" id="ARBA00022553"/>
    </source>
</evidence>
<evidence type="ECO:0000256" key="13">
    <source>
        <dbReference type="ARBA" id="ARBA00093507"/>
    </source>
</evidence>
<evidence type="ECO:0000313" key="15">
    <source>
        <dbReference type="Proteomes" id="UP001165120"/>
    </source>
</evidence>
<evidence type="ECO:0000256" key="10">
    <source>
        <dbReference type="ARBA" id="ARBA00023212"/>
    </source>
</evidence>
<evidence type="ECO:0000256" key="12">
    <source>
        <dbReference type="ARBA" id="ARBA00034864"/>
    </source>
</evidence>
<evidence type="ECO:0000313" key="14">
    <source>
        <dbReference type="EMBL" id="GME70053.1"/>
    </source>
</evidence>
<dbReference type="PANTHER" id="PTHR13034">
    <property type="entry name" value="DYNACTIN P62 SUBUNIT"/>
    <property type="match status" value="1"/>
</dbReference>
<comment type="caution">
    <text evidence="14">The sequence shown here is derived from an EMBL/GenBank/DDBJ whole genome shotgun (WGS) entry which is preliminary data.</text>
</comment>
<keyword evidence="5" id="KW-1017">Isopeptide bond</keyword>
<accession>A0A9W6T060</accession>
<keyword evidence="15" id="KW-1185">Reference proteome</keyword>
<organism evidence="14 15">
    <name type="scientific">Candida boidinii</name>
    <name type="common">Yeast</name>
    <dbReference type="NCBI Taxonomy" id="5477"/>
    <lineage>
        <taxon>Eukaryota</taxon>
        <taxon>Fungi</taxon>
        <taxon>Dikarya</taxon>
        <taxon>Ascomycota</taxon>
        <taxon>Saccharomycotina</taxon>
        <taxon>Pichiomycetes</taxon>
        <taxon>Pichiales</taxon>
        <taxon>Pichiaceae</taxon>
        <taxon>Ogataea</taxon>
        <taxon>Ogataea/Candida clade</taxon>
    </lineage>
</organism>
<evidence type="ECO:0000256" key="1">
    <source>
        <dbReference type="ARBA" id="ARBA00004300"/>
    </source>
</evidence>
<dbReference type="GO" id="GO:0001725">
    <property type="term" value="C:stress fiber"/>
    <property type="evidence" value="ECO:0007669"/>
    <property type="project" value="UniProtKB-SubCell"/>
</dbReference>
<dbReference type="PANTHER" id="PTHR13034:SF2">
    <property type="entry name" value="DYNACTIN SUBUNIT 4"/>
    <property type="match status" value="1"/>
</dbReference>
<comment type="similarity">
    <text evidence="11">Belongs to the dynactin subunit 4 family.</text>
</comment>
<dbReference type="GO" id="GO:0005869">
    <property type="term" value="C:dynactin complex"/>
    <property type="evidence" value="ECO:0007669"/>
    <property type="project" value="InterPro"/>
</dbReference>
<proteinExistence type="inferred from homology"/>
<keyword evidence="6" id="KW-0597">Phosphoprotein</keyword>
<keyword evidence="9" id="KW-0175">Coiled coil</keyword>
<keyword evidence="10" id="KW-0206">Cytoskeleton</keyword>
<dbReference type="Pfam" id="PF05502">
    <property type="entry name" value="Dynactin_p62"/>
    <property type="match status" value="1"/>
</dbReference>
<comment type="subcellular location">
    <subcellularLocation>
        <location evidence="1">Cytoplasm</location>
        <location evidence="1">Cytoskeleton</location>
        <location evidence="1">Microtubule organizing center</location>
        <location evidence="1">Centrosome</location>
    </subcellularLocation>
    <subcellularLocation>
        <location evidence="2">Cytoplasm</location>
        <location evidence="2">Cytoskeleton</location>
        <location evidence="2">Stress fiber</location>
    </subcellularLocation>
    <subcellularLocation>
        <location evidence="3">Cytoplasm</location>
        <location evidence="3">Myofibril</location>
    </subcellularLocation>
</comment>
<evidence type="ECO:0000256" key="3">
    <source>
        <dbReference type="ARBA" id="ARBA00004657"/>
    </source>
</evidence>
<reference evidence="14" key="1">
    <citation type="submission" date="2023-04" db="EMBL/GenBank/DDBJ databases">
        <title>Candida boidinii NBRC 10035.</title>
        <authorList>
            <person name="Ichikawa N."/>
            <person name="Sato H."/>
            <person name="Tonouchi N."/>
        </authorList>
    </citation>
    <scope>NUCLEOTIDE SEQUENCE</scope>
    <source>
        <strain evidence="14">NBRC 10035</strain>
    </source>
</reference>
<dbReference type="InterPro" id="IPR008603">
    <property type="entry name" value="DCTN4"/>
</dbReference>
<evidence type="ECO:0000256" key="9">
    <source>
        <dbReference type="ARBA" id="ARBA00023054"/>
    </source>
</evidence>
<dbReference type="AlphaFoldDB" id="A0A9W6T060"/>
<evidence type="ECO:0000256" key="8">
    <source>
        <dbReference type="ARBA" id="ARBA00022990"/>
    </source>
</evidence>
<comment type="subunit">
    <text evidence="13">Subunit of dynactin, a multiprotein complex part of a tripartite complex with dynein and a adapter, such as BICDL1, BICD2 or HOOK3. The dynactin complex is built around ACTR1A/ACTB filament and consists of an actin-related filament composed of a shoulder domain, a pointed end and a barbed end. Its length is defined by its flexible shoulder domain. The soulder is composed of 2 DCTN1 subunits, 4 DCTN2 and 2 DCTN3. The 4 DCNT2 (via N-terminus) bind the ACTR1A filament and act as molecular rulers to determine the length. The pointed end is important for binding dynein-dynactin cargo adapters. Consists of 4 subunits: ACTR10, DCNT4, DCTN5 and DCTN6. The barbed end is composed of a CAPZA1:CAPZB heterodimers, which binds ACTR1A/ACTB filament and dynactin and stabilizes dynactin. Interacts with ATP7B, but not ATP7A, in a copper-dependent manner. Interacts with ANK2; this interaction is required for localization at costameres. Interacts with N4BP2L1.</text>
</comment>
<sequence length="415" mass="47784">MEVLYFCPCNESNLQECVVNEPNLIGCLDSLSGGLVPLTIYDEDLQHALEELLFCSNCQEVRCFRCTRRKFMIKYCPRCLVKTNSIEQTECQKNCFTCPTCSNYLEISSKTHYSEDELTAENEGKKSIKGKSFVFNCSWCKYEYDTGLISRPQPLNRIINQQKKENYFVNSRFRGLRDNYSRQYQVNKYINASAKERLILQRELIESFSSLEIARFSKTKHFEFQDFPVFEYRANENENEDTEKGTSEDKKIKIKIHDTDNSNEQKFPISAGLKSKCTVHCKKCDKLLLQPDENPIQSKPLKSSFAVNLLPKLYLNHLKGYNPDIKYSENKQYKILISFANQASFEVSFKISTASAYDKLLNPIDTSETNPPPASSVKEKNEQEISFIARLPYQNIQSGISYEGPCCLNKDIGGP</sequence>
<keyword evidence="7" id="KW-0832">Ubl conjugation</keyword>
<dbReference type="EMBL" id="BSXN01000848">
    <property type="protein sequence ID" value="GME70053.1"/>
    <property type="molecule type" value="Genomic_DNA"/>
</dbReference>
<evidence type="ECO:0000256" key="11">
    <source>
        <dbReference type="ARBA" id="ARBA00034776"/>
    </source>
</evidence>
<keyword evidence="8" id="KW-0007">Acetylation</keyword>
<gene>
    <name evidence="14" type="ORF">Cboi02_000272300</name>
</gene>
<evidence type="ECO:0000256" key="5">
    <source>
        <dbReference type="ARBA" id="ARBA00022499"/>
    </source>
</evidence>
<protein>
    <recommendedName>
        <fullName evidence="12">Dynactin subunit 4</fullName>
    </recommendedName>
</protein>
<evidence type="ECO:0000256" key="4">
    <source>
        <dbReference type="ARBA" id="ARBA00022490"/>
    </source>
</evidence>
<name>A0A9W6T060_CANBO</name>